<gene>
    <name evidence="8" type="ORF">GCM10023195_59180</name>
</gene>
<sequence length="393" mass="39547">MPFLVFSLMLVVFGLTTGEFVIAGILPDVSRELSVSIPAAGLLVSAYALGMIVGGPVVTTLTARLPRRPLIVGLIVTSIAGNAASALAPSYPVLLAARFVAGLVVATFFAVAISTAVSTAPAGRQASTVARLTLGMNLGIVAGTPLGTVIGHDLGWRATFAAVAAFSAAALALVLRSVPDRPAPTVGSLAGELRVFTGRDVLLAIALTAAGNLGVVTVFSFLAPLVTDVSGFSDEAVPVLLLVYGAGAVIGNFLGGWLADKALMPSLAGLLAVLAGVLAVGGAISGHRLPAAVLWFVLGVLAFAIIPGMQTRVLATAQAAPTLAIAVNASGFQLAAAFAGWLGGRLIDGPGPRSIYPVAAALTIVGLLIALYSLRRDRRPAAAPTPQEPAAHH</sequence>
<evidence type="ECO:0000256" key="3">
    <source>
        <dbReference type="ARBA" id="ARBA00022692"/>
    </source>
</evidence>
<comment type="subcellular location">
    <subcellularLocation>
        <location evidence="1">Cell membrane</location>
        <topology evidence="1">Multi-pass membrane protein</topology>
    </subcellularLocation>
</comment>
<keyword evidence="9" id="KW-1185">Reference proteome</keyword>
<dbReference type="PANTHER" id="PTHR43124">
    <property type="entry name" value="PURINE EFFLUX PUMP PBUE"/>
    <property type="match status" value="1"/>
</dbReference>
<feature type="transmembrane region" description="Helical" evidence="6">
    <location>
        <begin position="267"/>
        <end position="286"/>
    </location>
</feature>
<dbReference type="Pfam" id="PF07690">
    <property type="entry name" value="MFS_1"/>
    <property type="match status" value="1"/>
</dbReference>
<feature type="transmembrane region" description="Helical" evidence="6">
    <location>
        <begin position="354"/>
        <end position="374"/>
    </location>
</feature>
<keyword evidence="4 6" id="KW-1133">Transmembrane helix</keyword>
<reference evidence="9" key="1">
    <citation type="journal article" date="2019" name="Int. J. Syst. Evol. Microbiol.">
        <title>The Global Catalogue of Microorganisms (GCM) 10K type strain sequencing project: providing services to taxonomists for standard genome sequencing and annotation.</title>
        <authorList>
            <consortium name="The Broad Institute Genomics Platform"/>
            <consortium name="The Broad Institute Genome Sequencing Center for Infectious Disease"/>
            <person name="Wu L."/>
            <person name="Ma J."/>
        </authorList>
    </citation>
    <scope>NUCLEOTIDE SEQUENCE [LARGE SCALE GENOMIC DNA]</scope>
    <source>
        <strain evidence="9">JCM 17938</strain>
    </source>
</reference>
<evidence type="ECO:0000256" key="4">
    <source>
        <dbReference type="ARBA" id="ARBA00022989"/>
    </source>
</evidence>
<dbReference type="InterPro" id="IPR011701">
    <property type="entry name" value="MFS"/>
</dbReference>
<dbReference type="InterPro" id="IPR036259">
    <property type="entry name" value="MFS_trans_sf"/>
</dbReference>
<keyword evidence="2" id="KW-1003">Cell membrane</keyword>
<protein>
    <submittedName>
        <fullName evidence="8">MFS transporter</fullName>
    </submittedName>
</protein>
<keyword evidence="3 6" id="KW-0812">Transmembrane</keyword>
<feature type="domain" description="Major facilitator superfamily (MFS) profile" evidence="7">
    <location>
        <begin position="2"/>
        <end position="378"/>
    </location>
</feature>
<evidence type="ECO:0000256" key="5">
    <source>
        <dbReference type="ARBA" id="ARBA00023136"/>
    </source>
</evidence>
<dbReference type="InterPro" id="IPR050189">
    <property type="entry name" value="MFS_Efflux_Transporters"/>
</dbReference>
<dbReference type="EMBL" id="BAABHJ010000023">
    <property type="protein sequence ID" value="GAA4613643.1"/>
    <property type="molecule type" value="Genomic_DNA"/>
</dbReference>
<dbReference type="PROSITE" id="PS50850">
    <property type="entry name" value="MFS"/>
    <property type="match status" value="1"/>
</dbReference>
<keyword evidence="5 6" id="KW-0472">Membrane</keyword>
<evidence type="ECO:0000256" key="2">
    <source>
        <dbReference type="ARBA" id="ARBA00022475"/>
    </source>
</evidence>
<dbReference type="CDD" id="cd17324">
    <property type="entry name" value="MFS_NepI_like"/>
    <property type="match status" value="1"/>
</dbReference>
<dbReference type="RefSeq" id="WP_345361678.1">
    <property type="nucleotide sequence ID" value="NZ_BAABHJ010000023.1"/>
</dbReference>
<dbReference type="PANTHER" id="PTHR43124:SF8">
    <property type="entry name" value="INNER MEMBRANE TRANSPORT PROTEIN YDHP"/>
    <property type="match status" value="1"/>
</dbReference>
<evidence type="ECO:0000313" key="9">
    <source>
        <dbReference type="Proteomes" id="UP001500212"/>
    </source>
</evidence>
<feature type="transmembrane region" description="Helical" evidence="6">
    <location>
        <begin position="129"/>
        <end position="150"/>
    </location>
</feature>
<accession>A0ABP8TQ19</accession>
<evidence type="ECO:0000313" key="8">
    <source>
        <dbReference type="EMBL" id="GAA4613643.1"/>
    </source>
</evidence>
<feature type="transmembrane region" description="Helical" evidence="6">
    <location>
        <begin position="39"/>
        <end position="58"/>
    </location>
</feature>
<dbReference type="Gene3D" id="1.20.1250.20">
    <property type="entry name" value="MFS general substrate transporter like domains"/>
    <property type="match status" value="2"/>
</dbReference>
<feature type="transmembrane region" description="Helical" evidence="6">
    <location>
        <begin position="70"/>
        <end position="89"/>
    </location>
</feature>
<feature type="transmembrane region" description="Helical" evidence="6">
    <location>
        <begin position="95"/>
        <end position="117"/>
    </location>
</feature>
<proteinExistence type="predicted"/>
<comment type="caution">
    <text evidence="8">The sequence shown here is derived from an EMBL/GenBank/DDBJ whole genome shotgun (WGS) entry which is preliminary data.</text>
</comment>
<feature type="transmembrane region" description="Helical" evidence="6">
    <location>
        <begin position="292"/>
        <end position="309"/>
    </location>
</feature>
<dbReference type="SUPFAM" id="SSF103473">
    <property type="entry name" value="MFS general substrate transporter"/>
    <property type="match status" value="1"/>
</dbReference>
<evidence type="ECO:0000259" key="7">
    <source>
        <dbReference type="PROSITE" id="PS50850"/>
    </source>
</evidence>
<evidence type="ECO:0000256" key="1">
    <source>
        <dbReference type="ARBA" id="ARBA00004651"/>
    </source>
</evidence>
<feature type="transmembrane region" description="Helical" evidence="6">
    <location>
        <begin position="156"/>
        <end position="175"/>
    </location>
</feature>
<feature type="transmembrane region" description="Helical" evidence="6">
    <location>
        <begin position="321"/>
        <end position="342"/>
    </location>
</feature>
<name>A0ABP8TQ19_9ACTN</name>
<feature type="transmembrane region" description="Helical" evidence="6">
    <location>
        <begin position="201"/>
        <end position="224"/>
    </location>
</feature>
<dbReference type="Proteomes" id="UP001500212">
    <property type="component" value="Unassembled WGS sequence"/>
</dbReference>
<dbReference type="InterPro" id="IPR020846">
    <property type="entry name" value="MFS_dom"/>
</dbReference>
<evidence type="ECO:0000256" key="6">
    <source>
        <dbReference type="SAM" id="Phobius"/>
    </source>
</evidence>
<feature type="transmembrane region" description="Helical" evidence="6">
    <location>
        <begin position="236"/>
        <end position="255"/>
    </location>
</feature>
<organism evidence="8 9">
    <name type="scientific">Actinoallomurus liliacearum</name>
    <dbReference type="NCBI Taxonomy" id="1080073"/>
    <lineage>
        <taxon>Bacteria</taxon>
        <taxon>Bacillati</taxon>
        <taxon>Actinomycetota</taxon>
        <taxon>Actinomycetes</taxon>
        <taxon>Streptosporangiales</taxon>
        <taxon>Thermomonosporaceae</taxon>
        <taxon>Actinoallomurus</taxon>
    </lineage>
</organism>